<sequence length="178" mass="19789">MRYAIIGAGWLWGCAAADQITDASVEFGWQLLLPAGWVLIGLAWCGYSCARRAVFRAPRVRWLWLSVPAVGAGCWLLDQSGLGLAARTRLCEPTLRDYAEAVRLDRGAPHPGRRVVGLFLVRSTAVDGDRVLLYTTSPSPLESAGLVFCPDGVPTDERARQYRHVHGPWWLFRESWPL</sequence>
<evidence type="ECO:0000256" key="1">
    <source>
        <dbReference type="SAM" id="Phobius"/>
    </source>
</evidence>
<feature type="transmembrane region" description="Helical" evidence="1">
    <location>
        <begin position="27"/>
        <end position="50"/>
    </location>
</feature>
<keyword evidence="1" id="KW-0812">Transmembrane</keyword>
<organism evidence="2 3">
    <name type="scientific">Gemmata algarum</name>
    <dbReference type="NCBI Taxonomy" id="2975278"/>
    <lineage>
        <taxon>Bacteria</taxon>
        <taxon>Pseudomonadati</taxon>
        <taxon>Planctomycetota</taxon>
        <taxon>Planctomycetia</taxon>
        <taxon>Gemmatales</taxon>
        <taxon>Gemmataceae</taxon>
        <taxon>Gemmata</taxon>
    </lineage>
</organism>
<accession>A0ABU5F1J4</accession>
<comment type="caution">
    <text evidence="2">The sequence shown here is derived from an EMBL/GenBank/DDBJ whole genome shotgun (WGS) entry which is preliminary data.</text>
</comment>
<name>A0ABU5F1J4_9BACT</name>
<dbReference type="Proteomes" id="UP001272242">
    <property type="component" value="Unassembled WGS sequence"/>
</dbReference>
<keyword evidence="3" id="KW-1185">Reference proteome</keyword>
<gene>
    <name evidence="2" type="ORF">R5W23_002546</name>
</gene>
<proteinExistence type="predicted"/>
<keyword evidence="1" id="KW-1133">Transmembrane helix</keyword>
<dbReference type="EMBL" id="JAXBLV010000190">
    <property type="protein sequence ID" value="MDY3561271.1"/>
    <property type="molecule type" value="Genomic_DNA"/>
</dbReference>
<keyword evidence="1" id="KW-0472">Membrane</keyword>
<reference evidence="3" key="1">
    <citation type="journal article" date="2023" name="Mar. Drugs">
        <title>Gemmata algarum, a Novel Planctomycete Isolated from an Algal Mat, Displays Antimicrobial Activity.</title>
        <authorList>
            <person name="Kumar G."/>
            <person name="Kallscheuer N."/>
            <person name="Kashif M."/>
            <person name="Ahamad S."/>
            <person name="Jagadeeshwari U."/>
            <person name="Pannikurungottu S."/>
            <person name="Haufschild T."/>
            <person name="Kabuu M."/>
            <person name="Sasikala C."/>
            <person name="Jogler C."/>
            <person name="Ramana C."/>
        </authorList>
    </citation>
    <scope>NUCLEOTIDE SEQUENCE [LARGE SCALE GENOMIC DNA]</scope>
    <source>
        <strain evidence="3">JC673</strain>
    </source>
</reference>
<evidence type="ECO:0000313" key="2">
    <source>
        <dbReference type="EMBL" id="MDY3561271.1"/>
    </source>
</evidence>
<evidence type="ECO:0000313" key="3">
    <source>
        <dbReference type="Proteomes" id="UP001272242"/>
    </source>
</evidence>
<protein>
    <submittedName>
        <fullName evidence="2">Uncharacterized protein</fullName>
    </submittedName>
</protein>
<dbReference type="RefSeq" id="WP_320687707.1">
    <property type="nucleotide sequence ID" value="NZ_JAXBLV010000190.1"/>
</dbReference>